<dbReference type="PANTHER" id="PTHR43674:SF13">
    <property type="entry name" value="CN HYDROLASE DOMAIN-CONTAINING PROTEIN"/>
    <property type="match status" value="1"/>
</dbReference>
<name>A0A1W1VVK4_9FIRM</name>
<gene>
    <name evidence="4" type="ORF">SAMN00808754_1838</name>
</gene>
<protein>
    <submittedName>
        <fullName evidence="4">Carbon-nitrogen hydrolase</fullName>
    </submittedName>
</protein>
<dbReference type="PANTHER" id="PTHR43674">
    <property type="entry name" value="NITRILASE C965.09-RELATED"/>
    <property type="match status" value="1"/>
</dbReference>
<dbReference type="Gene3D" id="3.60.110.10">
    <property type="entry name" value="Carbon-nitrogen hydrolase"/>
    <property type="match status" value="1"/>
</dbReference>
<dbReference type="Pfam" id="PF00795">
    <property type="entry name" value="CN_hydrolase"/>
    <property type="match status" value="1"/>
</dbReference>
<reference evidence="4 5" key="1">
    <citation type="submission" date="2017-04" db="EMBL/GenBank/DDBJ databases">
        <authorList>
            <person name="Afonso C.L."/>
            <person name="Miller P.J."/>
            <person name="Scott M.A."/>
            <person name="Spackman E."/>
            <person name="Goraichik I."/>
            <person name="Dimitrov K.M."/>
            <person name="Suarez D.L."/>
            <person name="Swayne D.E."/>
        </authorList>
    </citation>
    <scope>NUCLEOTIDE SEQUENCE [LARGE SCALE GENOMIC DNA]</scope>
    <source>
        <strain evidence="4 5">ToBE</strain>
    </source>
</reference>
<feature type="signal peptide" evidence="2">
    <location>
        <begin position="1"/>
        <end position="27"/>
    </location>
</feature>
<evidence type="ECO:0000313" key="4">
    <source>
        <dbReference type="EMBL" id="SMB97378.1"/>
    </source>
</evidence>
<dbReference type="Proteomes" id="UP000192569">
    <property type="component" value="Chromosome I"/>
</dbReference>
<dbReference type="PROSITE" id="PS50263">
    <property type="entry name" value="CN_HYDROLASE"/>
    <property type="match status" value="1"/>
</dbReference>
<dbReference type="InterPro" id="IPR003010">
    <property type="entry name" value="C-N_Hydrolase"/>
</dbReference>
<dbReference type="STRING" id="698762.SAMN00808754_1838"/>
<dbReference type="RefSeq" id="WP_084665431.1">
    <property type="nucleotide sequence ID" value="NZ_LT838272.1"/>
</dbReference>
<evidence type="ECO:0000313" key="5">
    <source>
        <dbReference type="Proteomes" id="UP000192569"/>
    </source>
</evidence>
<feature type="domain" description="CN hydrolase" evidence="3">
    <location>
        <begin position="91"/>
        <end position="362"/>
    </location>
</feature>
<feature type="chain" id="PRO_5012122269" evidence="2">
    <location>
        <begin position="28"/>
        <end position="362"/>
    </location>
</feature>
<dbReference type="EMBL" id="LT838272">
    <property type="protein sequence ID" value="SMB97378.1"/>
    <property type="molecule type" value="Genomic_DNA"/>
</dbReference>
<sequence>MRRLSVLICSLMLLFVLLLPGASKSKAASQSFQVVAVQHKWNPEVDYASPDAFKAKIDSIMQDVMGKVDPNIPTLVTFPEHIGLPMLFIDNDIDILRSATTFAEAIQNLIKRHFAAVSAFRLYYGVDWVRALFLERSGVMAKAYLNTFKEMAAKYGVYLVAGSIPMRAVNEDGTLVKDDNTVYNLSYFFGPDGHLIGYQKKVNLVPTEQYKDENGNYGLDLNAGTLEELKVFSTPFGNVAIAICYDAFHYKVIWELVKKGGEILVMPSANPKLWTKEQQSDWLNSAWLATRHPYGLKWFANPMMVGPLKDITFEGQSSLGVNWVIAPEGPKMNYMDLDPITGFLSIAPSKDQYEIVETRISR</sequence>
<keyword evidence="1 4" id="KW-0378">Hydrolase</keyword>
<keyword evidence="2" id="KW-0732">Signal</keyword>
<proteinExistence type="predicted"/>
<dbReference type="OrthoDB" id="9811121at2"/>
<keyword evidence="5" id="KW-1185">Reference proteome</keyword>
<dbReference type="InterPro" id="IPR036526">
    <property type="entry name" value="C-N_Hydrolase_sf"/>
</dbReference>
<dbReference type="InterPro" id="IPR050345">
    <property type="entry name" value="Aliph_Amidase/BUP"/>
</dbReference>
<dbReference type="SUPFAM" id="SSF56317">
    <property type="entry name" value="Carbon-nitrogen hydrolase"/>
    <property type="match status" value="1"/>
</dbReference>
<dbReference type="GO" id="GO:0016811">
    <property type="term" value="F:hydrolase activity, acting on carbon-nitrogen (but not peptide) bonds, in linear amides"/>
    <property type="evidence" value="ECO:0007669"/>
    <property type="project" value="TreeGrafter"/>
</dbReference>
<evidence type="ECO:0000256" key="2">
    <source>
        <dbReference type="SAM" id="SignalP"/>
    </source>
</evidence>
<dbReference type="AlphaFoldDB" id="A0A1W1VVK4"/>
<organism evidence="4 5">
    <name type="scientific">Thermanaeromonas toyohensis ToBE</name>
    <dbReference type="NCBI Taxonomy" id="698762"/>
    <lineage>
        <taxon>Bacteria</taxon>
        <taxon>Bacillati</taxon>
        <taxon>Bacillota</taxon>
        <taxon>Clostridia</taxon>
        <taxon>Neomoorellales</taxon>
        <taxon>Neomoorellaceae</taxon>
        <taxon>Thermanaeromonas</taxon>
    </lineage>
</organism>
<evidence type="ECO:0000256" key="1">
    <source>
        <dbReference type="ARBA" id="ARBA00022801"/>
    </source>
</evidence>
<evidence type="ECO:0000259" key="3">
    <source>
        <dbReference type="PROSITE" id="PS50263"/>
    </source>
</evidence>
<accession>A0A1W1VVK4</accession>